<keyword evidence="6 7" id="KW-0472">Membrane</keyword>
<evidence type="ECO:0000256" key="4">
    <source>
        <dbReference type="ARBA" id="ARBA00022692"/>
    </source>
</evidence>
<accession>A0ABY9YPX6</accession>
<keyword evidence="4 7" id="KW-0812">Transmembrane</keyword>
<feature type="transmembrane region" description="Helical" evidence="7">
    <location>
        <begin position="81"/>
        <end position="103"/>
    </location>
</feature>
<feature type="transmembrane region" description="Helical" evidence="7">
    <location>
        <begin position="219"/>
        <end position="240"/>
    </location>
</feature>
<proteinExistence type="inferred from homology"/>
<sequence length="265" mass="27978">MQLSPLDADLVALSRDHLLPLVLGMARIGACLVWVPYLAPGVMPAKMTRTVVTVMVLIGLWPATVGTAIGMPQDMLSMGGVLLREVLIGTAIGLVVALPFHIFHGMGAIVDNQRGAGVGAMLDPVSGMEATELANLLQLMSVVVFMATGGMIALLEVIQDSYALVPMGGPMSLNLGNLQDFAGTLLAGAVRMALPVLLLLFLVEILLGTLSRFAQQLNPFSISLAVKSLIAFIALFLYLMPTIARQVPLIRDSTDALKLLLPAAQ</sequence>
<reference evidence="8 9" key="1">
    <citation type="submission" date="2022-12" db="EMBL/GenBank/DDBJ databases">
        <title>Two new species, Stenotrophomonas aracearum and Stenotrophomonas oahuensis, isolated from Anthurium (Araceae family) in Hawaii.</title>
        <authorList>
            <person name="Chunag S.C."/>
            <person name="Dobhal S."/>
            <person name="Alvarez A."/>
            <person name="Arif M."/>
        </authorList>
    </citation>
    <scope>NUCLEOTIDE SEQUENCE [LARGE SCALE GENOMIC DNA]</scope>
    <source>
        <strain evidence="8 9">A5586</strain>
    </source>
</reference>
<name>A0ABY9YPX6_9GAMM</name>
<evidence type="ECO:0000256" key="7">
    <source>
        <dbReference type="RuleBase" id="RU362072"/>
    </source>
</evidence>
<keyword evidence="5 7" id="KW-1133">Transmembrane helix</keyword>
<dbReference type="RefSeq" id="WP_311192128.1">
    <property type="nucleotide sequence ID" value="NZ_CP115541.1"/>
</dbReference>
<comment type="similarity">
    <text evidence="2 7">Belongs to the FliR/MopE/SpaR family.</text>
</comment>
<evidence type="ECO:0000256" key="3">
    <source>
        <dbReference type="ARBA" id="ARBA00022475"/>
    </source>
</evidence>
<evidence type="ECO:0000313" key="9">
    <source>
        <dbReference type="Proteomes" id="UP001302072"/>
    </source>
</evidence>
<feature type="transmembrane region" description="Helical" evidence="7">
    <location>
        <begin position="20"/>
        <end position="39"/>
    </location>
</feature>
<dbReference type="NCBIfam" id="TIGR01401">
    <property type="entry name" value="fliR_like_III"/>
    <property type="match status" value="1"/>
</dbReference>
<organism evidence="8 9">
    <name type="scientific">Stenotrophomonas oahuensis</name>
    <dbReference type="NCBI Taxonomy" id="3003271"/>
    <lineage>
        <taxon>Bacteria</taxon>
        <taxon>Pseudomonadati</taxon>
        <taxon>Pseudomonadota</taxon>
        <taxon>Gammaproteobacteria</taxon>
        <taxon>Lysobacterales</taxon>
        <taxon>Lysobacteraceae</taxon>
        <taxon>Stenotrophomonas</taxon>
    </lineage>
</organism>
<gene>
    <name evidence="8" type="primary">sctT</name>
    <name evidence="8" type="ORF">PDM29_01440</name>
</gene>
<comment type="subcellular location">
    <subcellularLocation>
        <location evidence="1 7">Cell membrane</location>
        <topology evidence="1 7">Multi-pass membrane protein</topology>
    </subcellularLocation>
</comment>
<evidence type="ECO:0000256" key="2">
    <source>
        <dbReference type="ARBA" id="ARBA00009772"/>
    </source>
</evidence>
<evidence type="ECO:0000256" key="5">
    <source>
        <dbReference type="ARBA" id="ARBA00022989"/>
    </source>
</evidence>
<dbReference type="InterPro" id="IPR006304">
    <property type="entry name" value="T3SS_SpaR/YscT"/>
</dbReference>
<dbReference type="Pfam" id="PF01311">
    <property type="entry name" value="Bac_export_1"/>
    <property type="match status" value="1"/>
</dbReference>
<dbReference type="PRINTS" id="PR00953">
    <property type="entry name" value="TYPE3IMRPROT"/>
</dbReference>
<evidence type="ECO:0000256" key="1">
    <source>
        <dbReference type="ARBA" id="ARBA00004651"/>
    </source>
</evidence>
<dbReference type="EMBL" id="CP115541">
    <property type="protein sequence ID" value="WNH52960.1"/>
    <property type="molecule type" value="Genomic_DNA"/>
</dbReference>
<dbReference type="PANTHER" id="PTHR30065:SF1">
    <property type="entry name" value="SURFACE PRESENTATION OF ANTIGENS PROTEIN SPAR"/>
    <property type="match status" value="1"/>
</dbReference>
<feature type="transmembrane region" description="Helical" evidence="7">
    <location>
        <begin position="51"/>
        <end position="69"/>
    </location>
</feature>
<keyword evidence="9" id="KW-1185">Reference proteome</keyword>
<feature type="transmembrane region" description="Helical" evidence="7">
    <location>
        <begin position="136"/>
        <end position="158"/>
    </location>
</feature>
<dbReference type="InterPro" id="IPR002010">
    <property type="entry name" value="T3SS_IM_R"/>
</dbReference>
<protein>
    <submittedName>
        <fullName evidence="8">Type III secretion system export apparatus subunit SctT</fullName>
    </submittedName>
</protein>
<evidence type="ECO:0000256" key="6">
    <source>
        <dbReference type="ARBA" id="ARBA00023136"/>
    </source>
</evidence>
<keyword evidence="3 7" id="KW-1003">Cell membrane</keyword>
<feature type="transmembrane region" description="Helical" evidence="7">
    <location>
        <begin position="181"/>
        <end position="207"/>
    </location>
</feature>
<dbReference type="PANTHER" id="PTHR30065">
    <property type="entry name" value="FLAGELLAR BIOSYNTHETIC PROTEIN FLIR"/>
    <property type="match status" value="1"/>
</dbReference>
<dbReference type="Proteomes" id="UP001302072">
    <property type="component" value="Chromosome"/>
</dbReference>
<evidence type="ECO:0000313" key="8">
    <source>
        <dbReference type="EMBL" id="WNH52960.1"/>
    </source>
</evidence>